<protein>
    <submittedName>
        <fullName evidence="1">YceD family protein</fullName>
    </submittedName>
</protein>
<keyword evidence="2" id="KW-1185">Reference proteome</keyword>
<sequence>MMKWSIVQLQKFKNTGFQFDETHPFDHLKERDHQIRSISPIRIVGHIDLDSKRVMVHLHITGEMVLPSSRTLRDVHFPIDIRSTEVFIFDSFEEEVEDEENVHYIQGERIDLIPVVEELILLEIPIQVYNEKDDQIPTEQKKGADWEFIQERDRLEEKKVDPRLADLAKFFQQNEDE</sequence>
<dbReference type="AlphaFoldDB" id="A0A9E8LVS8"/>
<proteinExistence type="predicted"/>
<dbReference type="KEGG" id="faf:OE104_04675"/>
<name>A0A9E8LVS8_9BACI</name>
<organism evidence="1 2">
    <name type="scientific">Fervidibacillus albus</name>
    <dbReference type="NCBI Taxonomy" id="2980026"/>
    <lineage>
        <taxon>Bacteria</taxon>
        <taxon>Bacillati</taxon>
        <taxon>Bacillota</taxon>
        <taxon>Bacilli</taxon>
        <taxon>Bacillales</taxon>
        <taxon>Bacillaceae</taxon>
        <taxon>Fervidibacillus</taxon>
    </lineage>
</organism>
<dbReference type="Pfam" id="PF02620">
    <property type="entry name" value="YceD"/>
    <property type="match status" value="1"/>
</dbReference>
<dbReference type="InterPro" id="IPR003772">
    <property type="entry name" value="YceD"/>
</dbReference>
<reference evidence="1" key="1">
    <citation type="submission" date="2022-09" db="EMBL/GenBank/DDBJ databases">
        <title>Complete Genomes of Fervidibacillus albus and Fervidibacillus halotolerans isolated from tidal flat sediments.</title>
        <authorList>
            <person name="Kwon K.K."/>
            <person name="Yang S.-H."/>
            <person name="Park M.J."/>
            <person name="Oh H.-M."/>
        </authorList>
    </citation>
    <scope>NUCLEOTIDE SEQUENCE</scope>
    <source>
        <strain evidence="1">MEBiC13591</strain>
    </source>
</reference>
<dbReference type="Proteomes" id="UP001164718">
    <property type="component" value="Chromosome"/>
</dbReference>
<evidence type="ECO:0000313" key="2">
    <source>
        <dbReference type="Proteomes" id="UP001164718"/>
    </source>
</evidence>
<evidence type="ECO:0000313" key="1">
    <source>
        <dbReference type="EMBL" id="WAA10617.1"/>
    </source>
</evidence>
<dbReference type="RefSeq" id="WP_275418413.1">
    <property type="nucleotide sequence ID" value="NZ_CP106878.1"/>
</dbReference>
<gene>
    <name evidence="1" type="ORF">OE104_04675</name>
</gene>
<dbReference type="EMBL" id="CP106878">
    <property type="protein sequence ID" value="WAA10617.1"/>
    <property type="molecule type" value="Genomic_DNA"/>
</dbReference>
<accession>A0A9E8LVS8</accession>